<feature type="binding site" evidence="5">
    <location>
        <position position="513"/>
    </location>
    <ligand>
        <name>substrate</name>
    </ligand>
</feature>
<dbReference type="PANTHER" id="PTHR11552">
    <property type="entry name" value="GLUCOSE-METHANOL-CHOLINE GMC OXIDOREDUCTASE"/>
    <property type="match status" value="1"/>
</dbReference>
<dbReference type="EMBL" id="VCQV01000010">
    <property type="protein sequence ID" value="TWP36599.1"/>
    <property type="molecule type" value="Genomic_DNA"/>
</dbReference>
<dbReference type="GO" id="GO:0050660">
    <property type="term" value="F:flavin adenine dinucleotide binding"/>
    <property type="evidence" value="ECO:0007669"/>
    <property type="project" value="InterPro"/>
</dbReference>
<protein>
    <submittedName>
        <fullName evidence="9">Choline dehydrogenase</fullName>
    </submittedName>
</protein>
<dbReference type="AlphaFoldDB" id="A0A563E2S0"/>
<dbReference type="PIRSF" id="PIRSF000137">
    <property type="entry name" value="Alcohol_oxidase"/>
    <property type="match status" value="1"/>
</dbReference>
<evidence type="ECO:0000256" key="4">
    <source>
        <dbReference type="ARBA" id="ARBA00022827"/>
    </source>
</evidence>
<evidence type="ECO:0000256" key="3">
    <source>
        <dbReference type="ARBA" id="ARBA00022630"/>
    </source>
</evidence>
<reference evidence="9 10" key="2">
    <citation type="submission" date="2019-08" db="EMBL/GenBank/DDBJ databases">
        <title>Jejuicoccus antrihumi gen. nov., sp. nov., a new member of the family Dermacoccaceae isolated from a cave.</title>
        <authorList>
            <person name="Schumann P."/>
            <person name="Kim I.S."/>
        </authorList>
    </citation>
    <scope>NUCLEOTIDE SEQUENCE [LARGE SCALE GENOMIC DNA]</scope>
    <source>
        <strain evidence="9 10">C5-26</strain>
    </source>
</reference>
<dbReference type="PANTHER" id="PTHR11552:SF147">
    <property type="entry name" value="CHOLINE DEHYDROGENASE, MITOCHONDRIAL"/>
    <property type="match status" value="1"/>
</dbReference>
<dbReference type="Gene3D" id="3.30.560.10">
    <property type="entry name" value="Glucose Oxidase, domain 3"/>
    <property type="match status" value="1"/>
</dbReference>
<dbReference type="PROSITE" id="PS00623">
    <property type="entry name" value="GMC_OXRED_1"/>
    <property type="match status" value="1"/>
</dbReference>
<dbReference type="InterPro" id="IPR036188">
    <property type="entry name" value="FAD/NAD-bd_sf"/>
</dbReference>
<evidence type="ECO:0000313" key="10">
    <source>
        <dbReference type="Proteomes" id="UP000320244"/>
    </source>
</evidence>
<evidence type="ECO:0000256" key="2">
    <source>
        <dbReference type="ARBA" id="ARBA00010790"/>
    </source>
</evidence>
<dbReference type="InterPro" id="IPR000172">
    <property type="entry name" value="GMC_OxRdtase_N"/>
</dbReference>
<dbReference type="OrthoDB" id="9785276at2"/>
<accession>A0A563E2S0</accession>
<comment type="cofactor">
    <cofactor evidence="1 5">
        <name>FAD</name>
        <dbReference type="ChEBI" id="CHEBI:57692"/>
    </cofactor>
</comment>
<sequence>MPDGAHLCASLRIWAVPAPDRVPTGITTSPCHRSTRTRQCAPCTQPCAWRQCEVGVTCVTVVATPAYEGVPVGDQTSDYIIIGAGSSGSVLARRLLDAGHSVHVIEAGPVDSNPNIHSPQGWPALLLSDNDWKVMTTPQHHAADRSLYWPRGKMLGGSSSMNGMIYIRGHRDDYDAWAAAGNTGWGWDAVLPLFKRSEDHEDGASEFHGSGGPLHVSRLQNLHPASQAFVDAAVALGHPLTEDFNAKMMEGVGFNHATIKDGRRHSAWQAFVAPVLENSALTVTTDALVTRLVLDGARAIGVEYVTAAGTQIARAAAEIIVSAGTIGSPKILQLSGIGARDDLDAAGIERRVELPGVGKNLHDHLLVGNIYATGEPLVPGRNNLLEAQLFAHSSQADDDAPDLQPLFLHLPYPTDGGRVPEQGYTIAPGLVAPRSRGTLRVASADPATAPIVDPNILADDYDVEALADAVIMCRQIGGHDAFAPFRPTEYVPETTPVTRDEIRALIRALAGTYHHQVGTCRMGVDDHAVVDPALRVVGVSGLRVVDASIMPTIPRGNTNAPSIMIGEKASDLILSDI</sequence>
<evidence type="ECO:0000259" key="8">
    <source>
        <dbReference type="PROSITE" id="PS00624"/>
    </source>
</evidence>
<feature type="binding site" evidence="5">
    <location>
        <position position="289"/>
    </location>
    <ligand>
        <name>FAD</name>
        <dbReference type="ChEBI" id="CHEBI:57692"/>
    </ligand>
</feature>
<keyword evidence="4 5" id="KW-0274">FAD</keyword>
<proteinExistence type="inferred from homology"/>
<gene>
    <name evidence="9" type="ORF">FGL98_09020</name>
</gene>
<dbReference type="Pfam" id="PF00732">
    <property type="entry name" value="GMC_oxred_N"/>
    <property type="match status" value="1"/>
</dbReference>
<comment type="caution">
    <text evidence="9">The sequence shown here is derived from an EMBL/GenBank/DDBJ whole genome shotgun (WGS) entry which is preliminary data.</text>
</comment>
<dbReference type="SUPFAM" id="SSF54373">
    <property type="entry name" value="FAD-linked reductases, C-terminal domain"/>
    <property type="match status" value="1"/>
</dbReference>
<dbReference type="Proteomes" id="UP000320244">
    <property type="component" value="Unassembled WGS sequence"/>
</dbReference>
<organism evidence="9 10">
    <name type="scientific">Leekyejoonella antrihumi</name>
    <dbReference type="NCBI Taxonomy" id="1660198"/>
    <lineage>
        <taxon>Bacteria</taxon>
        <taxon>Bacillati</taxon>
        <taxon>Actinomycetota</taxon>
        <taxon>Actinomycetes</taxon>
        <taxon>Micrococcales</taxon>
        <taxon>Dermacoccaceae</taxon>
        <taxon>Leekyejoonella</taxon>
    </lineage>
</organism>
<keyword evidence="10" id="KW-1185">Reference proteome</keyword>
<dbReference type="Gene3D" id="3.50.50.60">
    <property type="entry name" value="FAD/NAD(P)-binding domain"/>
    <property type="match status" value="1"/>
</dbReference>
<feature type="domain" description="Glucose-methanol-choline oxidoreductase N-terminal" evidence="7">
    <location>
        <begin position="152"/>
        <end position="175"/>
    </location>
</feature>
<evidence type="ECO:0000256" key="5">
    <source>
        <dbReference type="PIRSR" id="PIRSR000137-2"/>
    </source>
</evidence>
<keyword evidence="3 6" id="KW-0285">Flavoprotein</keyword>
<dbReference type="Pfam" id="PF05199">
    <property type="entry name" value="GMC_oxred_C"/>
    <property type="match status" value="1"/>
</dbReference>
<evidence type="ECO:0000259" key="7">
    <source>
        <dbReference type="PROSITE" id="PS00623"/>
    </source>
</evidence>
<dbReference type="SUPFAM" id="SSF51905">
    <property type="entry name" value="FAD/NAD(P)-binding domain"/>
    <property type="match status" value="1"/>
</dbReference>
<comment type="similarity">
    <text evidence="2 6">Belongs to the GMC oxidoreductase family.</text>
</comment>
<dbReference type="GO" id="GO:0016614">
    <property type="term" value="F:oxidoreductase activity, acting on CH-OH group of donors"/>
    <property type="evidence" value="ECO:0007669"/>
    <property type="project" value="InterPro"/>
</dbReference>
<dbReference type="InterPro" id="IPR012132">
    <property type="entry name" value="GMC_OxRdtase"/>
</dbReference>
<dbReference type="PROSITE" id="PS00624">
    <property type="entry name" value="GMC_OXRED_2"/>
    <property type="match status" value="1"/>
</dbReference>
<name>A0A563E2S0_9MICO</name>
<reference evidence="9 10" key="1">
    <citation type="submission" date="2019-05" db="EMBL/GenBank/DDBJ databases">
        <authorList>
            <person name="Lee S.D."/>
        </authorList>
    </citation>
    <scope>NUCLEOTIDE SEQUENCE [LARGE SCALE GENOMIC DNA]</scope>
    <source>
        <strain evidence="9 10">C5-26</strain>
    </source>
</reference>
<feature type="domain" description="Glucose-methanol-choline oxidoreductase N-terminal" evidence="8">
    <location>
        <begin position="324"/>
        <end position="338"/>
    </location>
</feature>
<evidence type="ECO:0000256" key="6">
    <source>
        <dbReference type="RuleBase" id="RU003968"/>
    </source>
</evidence>
<evidence type="ECO:0000256" key="1">
    <source>
        <dbReference type="ARBA" id="ARBA00001974"/>
    </source>
</evidence>
<evidence type="ECO:0000313" key="9">
    <source>
        <dbReference type="EMBL" id="TWP36599.1"/>
    </source>
</evidence>
<dbReference type="InterPro" id="IPR007867">
    <property type="entry name" value="GMC_OxRtase_C"/>
</dbReference>